<proteinExistence type="inferred from homology"/>
<name>A0A8H5F280_9AGAR</name>
<comment type="pathway">
    <text evidence="2">Secondary metabolite biosynthesis.</text>
</comment>
<evidence type="ECO:0000313" key="10">
    <source>
        <dbReference type="EMBL" id="KAF5320653.1"/>
    </source>
</evidence>
<keyword evidence="4 9" id="KW-0349">Heme</keyword>
<dbReference type="InterPro" id="IPR036396">
    <property type="entry name" value="Cyt_P450_sf"/>
</dbReference>
<evidence type="ECO:0000256" key="9">
    <source>
        <dbReference type="PIRSR" id="PIRSR602401-1"/>
    </source>
</evidence>
<evidence type="ECO:0000256" key="1">
    <source>
        <dbReference type="ARBA" id="ARBA00001971"/>
    </source>
</evidence>
<gene>
    <name evidence="10" type="ORF">D9758_018214</name>
</gene>
<dbReference type="GO" id="GO:0005506">
    <property type="term" value="F:iron ion binding"/>
    <property type="evidence" value="ECO:0007669"/>
    <property type="project" value="InterPro"/>
</dbReference>
<reference evidence="10 11" key="1">
    <citation type="journal article" date="2020" name="ISME J.">
        <title>Uncovering the hidden diversity of litter-decomposition mechanisms in mushroom-forming fungi.</title>
        <authorList>
            <person name="Floudas D."/>
            <person name="Bentzer J."/>
            <person name="Ahren D."/>
            <person name="Johansson T."/>
            <person name="Persson P."/>
            <person name="Tunlid A."/>
        </authorList>
    </citation>
    <scope>NUCLEOTIDE SEQUENCE [LARGE SCALE GENOMIC DNA]</scope>
    <source>
        <strain evidence="10 11">CBS 291.85</strain>
    </source>
</reference>
<dbReference type="PANTHER" id="PTHR46300">
    <property type="entry name" value="P450, PUTATIVE (EUROFUNG)-RELATED-RELATED"/>
    <property type="match status" value="1"/>
</dbReference>
<dbReference type="PANTHER" id="PTHR46300:SF7">
    <property type="entry name" value="P450, PUTATIVE (EUROFUNG)-RELATED"/>
    <property type="match status" value="1"/>
</dbReference>
<dbReference type="EMBL" id="JAACJM010000403">
    <property type="protein sequence ID" value="KAF5320653.1"/>
    <property type="molecule type" value="Genomic_DNA"/>
</dbReference>
<dbReference type="PRINTS" id="PR00463">
    <property type="entry name" value="EP450I"/>
</dbReference>
<evidence type="ECO:0000256" key="8">
    <source>
        <dbReference type="ARBA" id="ARBA00023033"/>
    </source>
</evidence>
<dbReference type="Pfam" id="PF00067">
    <property type="entry name" value="p450"/>
    <property type="match status" value="1"/>
</dbReference>
<organism evidence="10 11">
    <name type="scientific">Tetrapyrgos nigripes</name>
    <dbReference type="NCBI Taxonomy" id="182062"/>
    <lineage>
        <taxon>Eukaryota</taxon>
        <taxon>Fungi</taxon>
        <taxon>Dikarya</taxon>
        <taxon>Basidiomycota</taxon>
        <taxon>Agaricomycotina</taxon>
        <taxon>Agaricomycetes</taxon>
        <taxon>Agaricomycetidae</taxon>
        <taxon>Agaricales</taxon>
        <taxon>Marasmiineae</taxon>
        <taxon>Marasmiaceae</taxon>
        <taxon>Tetrapyrgos</taxon>
    </lineage>
</organism>
<evidence type="ECO:0000256" key="5">
    <source>
        <dbReference type="ARBA" id="ARBA00022723"/>
    </source>
</evidence>
<feature type="binding site" description="axial binding residue" evidence="9">
    <location>
        <position position="490"/>
    </location>
    <ligand>
        <name>heme</name>
        <dbReference type="ChEBI" id="CHEBI:30413"/>
    </ligand>
    <ligandPart>
        <name>Fe</name>
        <dbReference type="ChEBI" id="CHEBI:18248"/>
    </ligandPart>
</feature>
<evidence type="ECO:0000256" key="6">
    <source>
        <dbReference type="ARBA" id="ARBA00023002"/>
    </source>
</evidence>
<dbReference type="Gene3D" id="1.10.630.10">
    <property type="entry name" value="Cytochrome P450"/>
    <property type="match status" value="1"/>
</dbReference>
<sequence>MTPDDVEGSTYDYSGKHYILEAVLIPNIGHLSPNSACVLVREMIDYFFPDGFPPTSTVGMVNSILGMSLIILFLHYISRDSLPYPPGPQGYWYIGLPNSKVPSKKFWLTYTEWGKKYGDLIHFTRFGKHYLVLNSLQATRDILDKQARITSDRANAQLDRISHTEEITSLHPYSDKWRKSRRLFHQILRADATSQFRPIQTRQIHDFIESLRSSKHTLKDQISTVSQKIMFEAIYGLEISSNRDEMPTNSRETLDVDVGAGSIITPGWDGFKYIPFIQYLPSWFPNGQLIAAHRVLGQMTQDGANKPWDAVLKKIADGDHSSLIAKLLSRTDPENHEEIHTIKWFGATSLAAAADTTMSAISTFFLAMSLYPHVQSKGQEELNTVLGKGKMPTFDDRPSLPYIEAIFREVMRWHPALPMGIAHDSLEDIIYEGYYIPKGTSIYANIWAMTHDASIYKDPDQFIPERHLREDGHFDNINSILAYGFGRRVCVGRYMANDTIWLAIAVTLAAVEISGLPNENVEDYYGDGALW</sequence>
<dbReference type="SUPFAM" id="SSF48264">
    <property type="entry name" value="Cytochrome P450"/>
    <property type="match status" value="1"/>
</dbReference>
<dbReference type="InterPro" id="IPR001128">
    <property type="entry name" value="Cyt_P450"/>
</dbReference>
<dbReference type="AlphaFoldDB" id="A0A8H5F280"/>
<dbReference type="PRINTS" id="PR00385">
    <property type="entry name" value="P450"/>
</dbReference>
<keyword evidence="5 9" id="KW-0479">Metal-binding</keyword>
<dbReference type="GO" id="GO:0016705">
    <property type="term" value="F:oxidoreductase activity, acting on paired donors, with incorporation or reduction of molecular oxygen"/>
    <property type="evidence" value="ECO:0007669"/>
    <property type="project" value="InterPro"/>
</dbReference>
<accession>A0A8H5F280</accession>
<comment type="caution">
    <text evidence="10">The sequence shown here is derived from an EMBL/GenBank/DDBJ whole genome shotgun (WGS) entry which is preliminary data.</text>
</comment>
<dbReference type="GO" id="GO:0020037">
    <property type="term" value="F:heme binding"/>
    <property type="evidence" value="ECO:0007669"/>
    <property type="project" value="InterPro"/>
</dbReference>
<dbReference type="InterPro" id="IPR050364">
    <property type="entry name" value="Cytochrome_P450_fung"/>
</dbReference>
<evidence type="ECO:0000256" key="2">
    <source>
        <dbReference type="ARBA" id="ARBA00005179"/>
    </source>
</evidence>
<comment type="similarity">
    <text evidence="3">Belongs to the cytochrome P450 family.</text>
</comment>
<evidence type="ECO:0008006" key="12">
    <source>
        <dbReference type="Google" id="ProtNLM"/>
    </source>
</evidence>
<evidence type="ECO:0000256" key="3">
    <source>
        <dbReference type="ARBA" id="ARBA00010617"/>
    </source>
</evidence>
<keyword evidence="8" id="KW-0503">Monooxygenase</keyword>
<evidence type="ECO:0000256" key="4">
    <source>
        <dbReference type="ARBA" id="ARBA00022617"/>
    </source>
</evidence>
<evidence type="ECO:0000256" key="7">
    <source>
        <dbReference type="ARBA" id="ARBA00023004"/>
    </source>
</evidence>
<dbReference type="InterPro" id="IPR002401">
    <property type="entry name" value="Cyt_P450_E_grp-I"/>
</dbReference>
<comment type="cofactor">
    <cofactor evidence="1 9">
        <name>heme</name>
        <dbReference type="ChEBI" id="CHEBI:30413"/>
    </cofactor>
</comment>
<keyword evidence="6" id="KW-0560">Oxidoreductase</keyword>
<keyword evidence="7 9" id="KW-0408">Iron</keyword>
<protein>
    <recommendedName>
        <fullName evidence="12">Cytochrome P450</fullName>
    </recommendedName>
</protein>
<dbReference type="CDD" id="cd11065">
    <property type="entry name" value="CYP64-like"/>
    <property type="match status" value="1"/>
</dbReference>
<evidence type="ECO:0000313" key="11">
    <source>
        <dbReference type="Proteomes" id="UP000559256"/>
    </source>
</evidence>
<keyword evidence="11" id="KW-1185">Reference proteome</keyword>
<dbReference type="GO" id="GO:0004497">
    <property type="term" value="F:monooxygenase activity"/>
    <property type="evidence" value="ECO:0007669"/>
    <property type="project" value="UniProtKB-KW"/>
</dbReference>
<dbReference type="OrthoDB" id="2789670at2759"/>
<dbReference type="Proteomes" id="UP000559256">
    <property type="component" value="Unassembled WGS sequence"/>
</dbReference>